<evidence type="ECO:0000256" key="2">
    <source>
        <dbReference type="ARBA" id="ARBA00001935"/>
    </source>
</evidence>
<reference evidence="16" key="1">
    <citation type="submission" date="2024-04" db="EMBL/GenBank/DDBJ databases">
        <authorList>
            <person name="Shaw F."/>
            <person name="Minotto A."/>
        </authorList>
    </citation>
    <scope>NUCLEOTIDE SEQUENCE [LARGE SCALE GENOMIC DNA]</scope>
</reference>
<evidence type="ECO:0000256" key="3">
    <source>
        <dbReference type="ARBA" id="ARBA00004613"/>
    </source>
</evidence>
<keyword evidence="6" id="KW-0964">Secreted</keyword>
<evidence type="ECO:0000256" key="12">
    <source>
        <dbReference type="SAM" id="SignalP"/>
    </source>
</evidence>
<gene>
    <name evidence="15" type="ORF">GFSPODELE1_LOCUS7666</name>
</gene>
<keyword evidence="7" id="KW-0479">Metal-binding</keyword>
<dbReference type="PANTHER" id="PTHR11709">
    <property type="entry name" value="MULTI-COPPER OXIDASE"/>
    <property type="match status" value="1"/>
</dbReference>
<keyword evidence="10" id="KW-1015">Disulfide bond</keyword>
<evidence type="ECO:0000256" key="4">
    <source>
        <dbReference type="ARBA" id="ARBA00010609"/>
    </source>
</evidence>
<evidence type="ECO:0000256" key="9">
    <source>
        <dbReference type="ARBA" id="ARBA00023008"/>
    </source>
</evidence>
<dbReference type="Pfam" id="PF00394">
    <property type="entry name" value="Cu-oxidase"/>
    <property type="match status" value="1"/>
</dbReference>
<keyword evidence="9" id="KW-0186">Copper</keyword>
<dbReference type="InterPro" id="IPR008972">
    <property type="entry name" value="Cupredoxin"/>
</dbReference>
<dbReference type="InterPro" id="IPR045087">
    <property type="entry name" value="Cu-oxidase_fam"/>
</dbReference>
<dbReference type="PROSITE" id="PS00079">
    <property type="entry name" value="MULTICOPPER_OXIDASE1"/>
    <property type="match status" value="1"/>
</dbReference>
<evidence type="ECO:0000313" key="16">
    <source>
        <dbReference type="Proteomes" id="UP001497453"/>
    </source>
</evidence>
<dbReference type="InterPro" id="IPR033138">
    <property type="entry name" value="Cu_oxidase_CS"/>
</dbReference>
<comment type="catalytic activity">
    <reaction evidence="1">
        <text>4 hydroquinone + O2 = 4 benzosemiquinone + 2 H2O</text>
        <dbReference type="Rhea" id="RHEA:11276"/>
        <dbReference type="ChEBI" id="CHEBI:15377"/>
        <dbReference type="ChEBI" id="CHEBI:15379"/>
        <dbReference type="ChEBI" id="CHEBI:17594"/>
        <dbReference type="ChEBI" id="CHEBI:17977"/>
        <dbReference type="EC" id="1.10.3.2"/>
    </reaction>
</comment>
<dbReference type="Gene3D" id="2.60.40.420">
    <property type="entry name" value="Cupredoxins - blue copper proteins"/>
    <property type="match status" value="2"/>
</dbReference>
<feature type="chain" id="PRO_5045789056" description="laccase" evidence="12">
    <location>
        <begin position="23"/>
        <end position="552"/>
    </location>
</feature>
<keyword evidence="8" id="KW-0560">Oxidoreductase</keyword>
<dbReference type="SUPFAM" id="SSF49503">
    <property type="entry name" value="Cupredoxins"/>
    <property type="match status" value="2"/>
</dbReference>
<feature type="domain" description="Plastocyanin-like" evidence="14">
    <location>
        <begin position="33"/>
        <end position="151"/>
    </location>
</feature>
<evidence type="ECO:0000256" key="8">
    <source>
        <dbReference type="ARBA" id="ARBA00023002"/>
    </source>
</evidence>
<keyword evidence="12" id="KW-0732">Signal</keyword>
<name>A0ABP1DSN2_9APHY</name>
<dbReference type="Pfam" id="PF07732">
    <property type="entry name" value="Cu-oxidase_3"/>
    <property type="match status" value="1"/>
</dbReference>
<dbReference type="CDD" id="cd13856">
    <property type="entry name" value="CuRO_1_Tv-LCC_like"/>
    <property type="match status" value="1"/>
</dbReference>
<evidence type="ECO:0000259" key="14">
    <source>
        <dbReference type="Pfam" id="PF07732"/>
    </source>
</evidence>
<evidence type="ECO:0000313" key="15">
    <source>
        <dbReference type="EMBL" id="CAL1710123.1"/>
    </source>
</evidence>
<evidence type="ECO:0000256" key="7">
    <source>
        <dbReference type="ARBA" id="ARBA00022723"/>
    </source>
</evidence>
<proteinExistence type="inferred from homology"/>
<evidence type="ECO:0000256" key="5">
    <source>
        <dbReference type="ARBA" id="ARBA00012297"/>
    </source>
</evidence>
<dbReference type="EMBL" id="OZ037948">
    <property type="protein sequence ID" value="CAL1710123.1"/>
    <property type="molecule type" value="Genomic_DNA"/>
</dbReference>
<comment type="cofactor">
    <cofactor evidence="2">
        <name>Cu cation</name>
        <dbReference type="ChEBI" id="CHEBI:23378"/>
    </cofactor>
</comment>
<keyword evidence="11" id="KW-0325">Glycoprotein</keyword>
<dbReference type="Proteomes" id="UP001497453">
    <property type="component" value="Chromosome 5"/>
</dbReference>
<dbReference type="PANTHER" id="PTHR11709:SF511">
    <property type="entry name" value="LACCASE"/>
    <property type="match status" value="1"/>
</dbReference>
<evidence type="ECO:0000256" key="11">
    <source>
        <dbReference type="ARBA" id="ARBA00023180"/>
    </source>
</evidence>
<protein>
    <recommendedName>
        <fullName evidence="5">laccase</fullName>
        <ecNumber evidence="5">1.10.3.2</ecNumber>
    </recommendedName>
</protein>
<accession>A0ABP1DSN2</accession>
<comment type="subcellular location">
    <subcellularLocation>
        <location evidence="3">Secreted</location>
    </subcellularLocation>
</comment>
<comment type="similarity">
    <text evidence="4">Belongs to the multicopper oxidase family.</text>
</comment>
<dbReference type="InterPro" id="IPR001117">
    <property type="entry name" value="Cu-oxidase_2nd"/>
</dbReference>
<evidence type="ECO:0000256" key="6">
    <source>
        <dbReference type="ARBA" id="ARBA00022525"/>
    </source>
</evidence>
<dbReference type="InterPro" id="IPR011707">
    <property type="entry name" value="Cu-oxidase-like_N"/>
</dbReference>
<feature type="domain" description="Plastocyanin-like" evidence="13">
    <location>
        <begin position="164"/>
        <end position="305"/>
    </location>
</feature>
<evidence type="ECO:0000259" key="13">
    <source>
        <dbReference type="Pfam" id="PF00394"/>
    </source>
</evidence>
<organism evidence="15 16">
    <name type="scientific">Somion occarium</name>
    <dbReference type="NCBI Taxonomy" id="3059160"/>
    <lineage>
        <taxon>Eukaryota</taxon>
        <taxon>Fungi</taxon>
        <taxon>Dikarya</taxon>
        <taxon>Basidiomycota</taxon>
        <taxon>Agaricomycotina</taxon>
        <taxon>Agaricomycetes</taxon>
        <taxon>Polyporales</taxon>
        <taxon>Cerrenaceae</taxon>
        <taxon>Somion</taxon>
    </lineage>
</organism>
<evidence type="ECO:0000256" key="1">
    <source>
        <dbReference type="ARBA" id="ARBA00000349"/>
    </source>
</evidence>
<evidence type="ECO:0000256" key="10">
    <source>
        <dbReference type="ARBA" id="ARBA00023157"/>
    </source>
</evidence>
<sequence>MAFRPSFSTFVALSLALGGLAAIGPVADLHIVNDNIAPDGFSRDVVLAGGTFPGPLITGHKGDNFKLNVIDDLTEASMLKSTSIHWHGFFQKGTNWADGPAFVNQCPITTQNSFLYNFDVPDQAGTYWYHSHLSTQYCDGLRGAFVVYDNNDPHASLYDVDDDSTVITLADWYHTLAREIVGVAISDSTLINGLGRYQGGPADAELAVITVQAGKRYRFRLVSISCDPNWVFSIDNHNFTVIEVDGVNSQPLGVDSIQIFAAQRYSFVLAANQPVGNYWIRANPNLGPAGFSGGINSAILRYQGAPVQEPTTSQTPSANPLREADLHPLVATPVVCIYCVNCLGASILISLSSPVKLRQVVPMLSRTLYSVSLMVNSPSMEFPSCPPMSLCCFKFLAARPTLRTFYLLGALSSSPLEKSSSSPLQRVSWPVLILSIYTAITSSSSAAPVKPRRTTSTLSFVTSSAPVPLRTTLPFVSKPTIPDLGSSIATLTGIWKPVSLLSSLRVFLTLLLRTPLLPTGISFAPSMTLSTLAIFKLSFNSALCLFGYVNGS</sequence>
<dbReference type="EC" id="1.10.3.2" evidence="5"/>
<feature type="signal peptide" evidence="12">
    <location>
        <begin position="1"/>
        <end position="22"/>
    </location>
</feature>
<keyword evidence="16" id="KW-1185">Reference proteome</keyword>